<feature type="coiled-coil region" evidence="7">
    <location>
        <begin position="177"/>
        <end position="221"/>
    </location>
</feature>
<evidence type="ECO:0000256" key="4">
    <source>
        <dbReference type="ARBA" id="ARBA00022679"/>
    </source>
</evidence>
<keyword evidence="3" id="KW-0597">Phosphoprotein</keyword>
<organism evidence="9 10">
    <name type="scientific">Breznakibacter xylanolyticus</name>
    <dbReference type="NCBI Taxonomy" id="990"/>
    <lineage>
        <taxon>Bacteria</taxon>
        <taxon>Pseudomonadati</taxon>
        <taxon>Bacteroidota</taxon>
        <taxon>Bacteroidia</taxon>
        <taxon>Marinilabiliales</taxon>
        <taxon>Marinilabiliaceae</taxon>
        <taxon>Breznakibacter</taxon>
    </lineage>
</organism>
<name>A0A2W7NVF6_9BACT</name>
<evidence type="ECO:0000256" key="7">
    <source>
        <dbReference type="SAM" id="Coils"/>
    </source>
</evidence>
<dbReference type="SUPFAM" id="SSF55781">
    <property type="entry name" value="GAF domain-like"/>
    <property type="match status" value="1"/>
</dbReference>
<evidence type="ECO:0000256" key="2">
    <source>
        <dbReference type="ARBA" id="ARBA00012438"/>
    </source>
</evidence>
<dbReference type="PANTHER" id="PTHR43711">
    <property type="entry name" value="TWO-COMPONENT HISTIDINE KINASE"/>
    <property type="match status" value="1"/>
</dbReference>
<evidence type="ECO:0000256" key="5">
    <source>
        <dbReference type="ARBA" id="ARBA00022777"/>
    </source>
</evidence>
<dbReference type="InterPro" id="IPR036097">
    <property type="entry name" value="HisK_dim/P_sf"/>
</dbReference>
<feature type="domain" description="Histidine kinase" evidence="8">
    <location>
        <begin position="228"/>
        <end position="448"/>
    </location>
</feature>
<dbReference type="GO" id="GO:0000155">
    <property type="term" value="F:phosphorelay sensor kinase activity"/>
    <property type="evidence" value="ECO:0007669"/>
    <property type="project" value="InterPro"/>
</dbReference>
<dbReference type="Pfam" id="PF02518">
    <property type="entry name" value="HATPase_c"/>
    <property type="match status" value="1"/>
</dbReference>
<dbReference type="InterPro" id="IPR005467">
    <property type="entry name" value="His_kinase_dom"/>
</dbReference>
<dbReference type="PRINTS" id="PR00344">
    <property type="entry name" value="BCTRLSENSOR"/>
</dbReference>
<gene>
    <name evidence="9" type="ORF">LX69_00025</name>
</gene>
<sequence>MKFFSRDNIHPNEKLQRLMRLEDAVEAIFATDHRYVGSNLFESVVRSVHELLGADVVIVGEFLVDSDLIRTLGFWDEGAVRENFSYALEDTPCKQAIVERGCSFSSGAWRMFPDDSELVSRGIEAYVGIPFYFKGMEPRGIILAMFKTAIDDCKVVSSLLKIYGVRVALELEHITNRRLLEQQNDNLHRLFEQLSVKNHELDRYVKEVEDAKAMAEESNQLKTAFLANLSHEVRTPMNVMLGFAELLKSDVLSQEERVEYIDIINQNGMQLLKIMDNLIDISKFQSRTVLESPKALPLNDLLDRFYLQYSDYLRMVQKSLRLRIDKALPDGSDVIMADNEGVSKVLNQLLDNAVKFTFEGEITFGYRLEGDAVCFYVIDTGIGVPEGMDDKIFEMFRQVDLRQSRDFGGNGLGLAIARKFTELMGGTIWLDRSMDSVTCFCFKIPWVKAERKLTGEKGTMN</sequence>
<reference evidence="9 10" key="1">
    <citation type="submission" date="2018-06" db="EMBL/GenBank/DDBJ databases">
        <title>Genomic Encyclopedia of Archaeal and Bacterial Type Strains, Phase II (KMG-II): from individual species to whole genera.</title>
        <authorList>
            <person name="Goeker M."/>
        </authorList>
    </citation>
    <scope>NUCLEOTIDE SEQUENCE [LARGE SCALE GENOMIC DNA]</scope>
    <source>
        <strain evidence="9 10">DSM 6779</strain>
    </source>
</reference>
<dbReference type="AlphaFoldDB" id="A0A2W7NVF6"/>
<evidence type="ECO:0000256" key="6">
    <source>
        <dbReference type="ARBA" id="ARBA00023012"/>
    </source>
</evidence>
<dbReference type="PROSITE" id="PS50109">
    <property type="entry name" value="HIS_KIN"/>
    <property type="match status" value="1"/>
</dbReference>
<evidence type="ECO:0000256" key="1">
    <source>
        <dbReference type="ARBA" id="ARBA00000085"/>
    </source>
</evidence>
<dbReference type="InterPro" id="IPR003661">
    <property type="entry name" value="HisK_dim/P_dom"/>
</dbReference>
<dbReference type="SMART" id="SM00387">
    <property type="entry name" value="HATPase_c"/>
    <property type="match status" value="1"/>
</dbReference>
<dbReference type="InterPro" id="IPR036890">
    <property type="entry name" value="HATPase_C_sf"/>
</dbReference>
<dbReference type="Proteomes" id="UP000249239">
    <property type="component" value="Unassembled WGS sequence"/>
</dbReference>
<comment type="catalytic activity">
    <reaction evidence="1">
        <text>ATP + protein L-histidine = ADP + protein N-phospho-L-histidine.</text>
        <dbReference type="EC" id="2.7.13.3"/>
    </reaction>
</comment>
<dbReference type="Gene3D" id="3.30.565.10">
    <property type="entry name" value="Histidine kinase-like ATPase, C-terminal domain"/>
    <property type="match status" value="1"/>
</dbReference>
<evidence type="ECO:0000256" key="3">
    <source>
        <dbReference type="ARBA" id="ARBA00022553"/>
    </source>
</evidence>
<dbReference type="EMBL" id="QKZK01000001">
    <property type="protein sequence ID" value="PZX20604.1"/>
    <property type="molecule type" value="Genomic_DNA"/>
</dbReference>
<dbReference type="RefSeq" id="WP_111443780.1">
    <property type="nucleotide sequence ID" value="NZ_QKZK01000001.1"/>
</dbReference>
<evidence type="ECO:0000259" key="8">
    <source>
        <dbReference type="PROSITE" id="PS50109"/>
    </source>
</evidence>
<dbReference type="Gene3D" id="1.10.287.130">
    <property type="match status" value="1"/>
</dbReference>
<keyword evidence="7" id="KW-0175">Coiled coil</keyword>
<keyword evidence="5 9" id="KW-0418">Kinase</keyword>
<protein>
    <recommendedName>
        <fullName evidence="2">histidine kinase</fullName>
        <ecNumber evidence="2">2.7.13.3</ecNumber>
    </recommendedName>
</protein>
<proteinExistence type="predicted"/>
<dbReference type="OrthoDB" id="9809670at2"/>
<keyword evidence="10" id="KW-1185">Reference proteome</keyword>
<evidence type="ECO:0000313" key="10">
    <source>
        <dbReference type="Proteomes" id="UP000249239"/>
    </source>
</evidence>
<dbReference type="PANTHER" id="PTHR43711:SF26">
    <property type="entry name" value="SENSOR HISTIDINE KINASE RCSC"/>
    <property type="match status" value="1"/>
</dbReference>
<dbReference type="Pfam" id="PF00512">
    <property type="entry name" value="HisKA"/>
    <property type="match status" value="1"/>
</dbReference>
<dbReference type="EC" id="2.7.13.3" evidence="2"/>
<evidence type="ECO:0000313" key="9">
    <source>
        <dbReference type="EMBL" id="PZX20604.1"/>
    </source>
</evidence>
<accession>A0A2W7NVF6</accession>
<dbReference type="SUPFAM" id="SSF47384">
    <property type="entry name" value="Homodimeric domain of signal transducing histidine kinase"/>
    <property type="match status" value="1"/>
</dbReference>
<dbReference type="CDD" id="cd00082">
    <property type="entry name" value="HisKA"/>
    <property type="match status" value="1"/>
</dbReference>
<comment type="caution">
    <text evidence="9">The sequence shown here is derived from an EMBL/GenBank/DDBJ whole genome shotgun (WGS) entry which is preliminary data.</text>
</comment>
<dbReference type="SMART" id="SM00388">
    <property type="entry name" value="HisKA"/>
    <property type="match status" value="1"/>
</dbReference>
<dbReference type="SUPFAM" id="SSF55874">
    <property type="entry name" value="ATPase domain of HSP90 chaperone/DNA topoisomerase II/histidine kinase"/>
    <property type="match status" value="1"/>
</dbReference>
<keyword evidence="4" id="KW-0808">Transferase</keyword>
<dbReference type="InterPro" id="IPR003594">
    <property type="entry name" value="HATPase_dom"/>
</dbReference>
<dbReference type="InterPro" id="IPR004358">
    <property type="entry name" value="Sig_transdc_His_kin-like_C"/>
</dbReference>
<keyword evidence="6" id="KW-0902">Two-component regulatory system</keyword>
<dbReference type="InterPro" id="IPR050736">
    <property type="entry name" value="Sensor_HK_Regulatory"/>
</dbReference>